<dbReference type="AlphaFoldDB" id="A0A085Z078"/>
<dbReference type="STRING" id="236814.IX39_18980"/>
<feature type="transmembrane region" description="Helical" evidence="1">
    <location>
        <begin position="51"/>
        <end position="84"/>
    </location>
</feature>
<keyword evidence="3" id="KW-1185">Reference proteome</keyword>
<dbReference type="RefSeq" id="WP_034679238.1">
    <property type="nucleotide sequence ID" value="NZ_FPAP01000005.1"/>
</dbReference>
<dbReference type="Pfam" id="PF13687">
    <property type="entry name" value="DUF4153"/>
    <property type="match status" value="1"/>
</dbReference>
<feature type="transmembrane region" description="Helical" evidence="1">
    <location>
        <begin position="270"/>
        <end position="289"/>
    </location>
</feature>
<feature type="transmembrane region" description="Helical" evidence="1">
    <location>
        <begin position="301"/>
        <end position="320"/>
    </location>
</feature>
<dbReference type="OrthoDB" id="627992at2"/>
<gene>
    <name evidence="2" type="ORF">IX39_18980</name>
</gene>
<evidence type="ECO:0000313" key="2">
    <source>
        <dbReference type="EMBL" id="KFE97841.1"/>
    </source>
</evidence>
<dbReference type="InterPro" id="IPR025291">
    <property type="entry name" value="DUF4153"/>
</dbReference>
<feature type="transmembrane region" description="Helical" evidence="1">
    <location>
        <begin position="340"/>
        <end position="358"/>
    </location>
</feature>
<evidence type="ECO:0000313" key="3">
    <source>
        <dbReference type="Proteomes" id="UP000028713"/>
    </source>
</evidence>
<feature type="transmembrane region" description="Helical" evidence="1">
    <location>
        <begin position="170"/>
        <end position="188"/>
    </location>
</feature>
<keyword evidence="1" id="KW-0472">Membrane</keyword>
<proteinExistence type="predicted"/>
<keyword evidence="1" id="KW-1133">Transmembrane helix</keyword>
<feature type="transmembrane region" description="Helical" evidence="1">
    <location>
        <begin position="365"/>
        <end position="387"/>
    </location>
</feature>
<name>A0A085Z078_9FLAO</name>
<accession>A0A085Z078</accession>
<feature type="transmembrane region" description="Helical" evidence="1">
    <location>
        <begin position="128"/>
        <end position="150"/>
    </location>
</feature>
<feature type="transmembrane region" description="Helical" evidence="1">
    <location>
        <begin position="6"/>
        <end position="39"/>
    </location>
</feature>
<dbReference type="Proteomes" id="UP000028713">
    <property type="component" value="Unassembled WGS sequence"/>
</dbReference>
<dbReference type="eggNOG" id="ENOG502Z8CA">
    <property type="taxonomic scope" value="Bacteria"/>
</dbReference>
<protein>
    <submittedName>
        <fullName evidence="2">Beta-carotene 15,15'-monooxygenase</fullName>
    </submittedName>
</protein>
<reference evidence="2 3" key="1">
    <citation type="submission" date="2014-07" db="EMBL/GenBank/DDBJ databases">
        <title>Genome of Chryseobacterium formosense LMG 24722.</title>
        <authorList>
            <person name="Pipes S.E."/>
            <person name="Stropko S.J."/>
            <person name="Newman J.D."/>
        </authorList>
    </citation>
    <scope>NUCLEOTIDE SEQUENCE [LARGE SCALE GENOMIC DNA]</scope>
    <source>
        <strain evidence="2 3">LMG 24722</strain>
    </source>
</reference>
<dbReference type="EMBL" id="JPRP01000004">
    <property type="protein sequence ID" value="KFE97841.1"/>
    <property type="molecule type" value="Genomic_DNA"/>
</dbReference>
<organism evidence="2 3">
    <name type="scientific">Chryseobacterium formosense</name>
    <dbReference type="NCBI Taxonomy" id="236814"/>
    <lineage>
        <taxon>Bacteria</taxon>
        <taxon>Pseudomonadati</taxon>
        <taxon>Bacteroidota</taxon>
        <taxon>Flavobacteriia</taxon>
        <taxon>Flavobacteriales</taxon>
        <taxon>Weeksellaceae</taxon>
        <taxon>Chryseobacterium group</taxon>
        <taxon>Chryseobacterium</taxon>
    </lineage>
</organism>
<feature type="transmembrane region" description="Helical" evidence="1">
    <location>
        <begin position="228"/>
        <end position="250"/>
    </location>
</feature>
<feature type="transmembrane region" description="Helical" evidence="1">
    <location>
        <begin position="96"/>
        <end position="116"/>
    </location>
</feature>
<evidence type="ECO:0000256" key="1">
    <source>
        <dbReference type="SAM" id="Phobius"/>
    </source>
</evidence>
<dbReference type="GO" id="GO:0004497">
    <property type="term" value="F:monooxygenase activity"/>
    <property type="evidence" value="ECO:0007669"/>
    <property type="project" value="UniProtKB-KW"/>
</dbReference>
<keyword evidence="2" id="KW-0560">Oxidoreductase</keyword>
<keyword evidence="1" id="KW-0812">Transmembrane</keyword>
<keyword evidence="2" id="KW-0503">Monooxygenase</keyword>
<sequence length="458" mass="53705">MKTHHYIFLSTIAFIILFYNENVGLNLSILGILYAILTLLKTPERNRSKVFLLLFATSILSGIAFAWFGDISSFLALIISLLLLSFRSKNRRLKSLFLVPVFVINFFTFFCRVFSFEDWLPKKNIPNLFQKIFAFAVVPLVLVLVFFGIYAGVSDHFANLFNDYEFEFDFWQIIRLVVFGFFIAFNFWNFKVEKFLYKQNHFLDNNFQNNDPALKSTFSFMDLNIERISGVISLLMLNILLVFFIIAYNYEQFYEVVKSPVQLSEETHERVNSIILSIILVILVMMFYFKSTFNFDSKAGLLKTLAKVWLFLNAILIFSAMLKNTEYINSYGFTYKRLGVYAFLLLSLIGLALTFIKIQYKKRNAFLFNSMSWFFYGMVLVCSYINWGGIITSQNMKRSDFGVDYHLNSIWFSEKPLLKYAEENKDTELKKEVLEQIKTKKSTTVLSKILYYETIQSK</sequence>
<comment type="caution">
    <text evidence="2">The sequence shown here is derived from an EMBL/GenBank/DDBJ whole genome shotgun (WGS) entry which is preliminary data.</text>
</comment>